<dbReference type="RefSeq" id="WP_211162304.1">
    <property type="nucleotide sequence ID" value="NZ_WTVR01000165.1"/>
</dbReference>
<feature type="non-terminal residue" evidence="1">
    <location>
        <position position="132"/>
    </location>
</feature>
<organism evidence="1 2">
    <name type="scientific">Aromatoleum petrolei</name>
    <dbReference type="NCBI Taxonomy" id="76116"/>
    <lineage>
        <taxon>Bacteria</taxon>
        <taxon>Pseudomonadati</taxon>
        <taxon>Pseudomonadota</taxon>
        <taxon>Betaproteobacteria</taxon>
        <taxon>Rhodocyclales</taxon>
        <taxon>Rhodocyclaceae</taxon>
        <taxon>Aromatoleum</taxon>
    </lineage>
</organism>
<evidence type="ECO:0000313" key="2">
    <source>
        <dbReference type="Proteomes" id="UP000652074"/>
    </source>
</evidence>
<protein>
    <submittedName>
        <fullName evidence="1">Uncharacterized protein</fullName>
    </submittedName>
</protein>
<feature type="non-terminal residue" evidence="1">
    <location>
        <position position="1"/>
    </location>
</feature>
<dbReference type="Proteomes" id="UP000652074">
    <property type="component" value="Unassembled WGS sequence"/>
</dbReference>
<keyword evidence="2" id="KW-1185">Reference proteome</keyword>
<proteinExistence type="predicted"/>
<gene>
    <name evidence="1" type="ORF">GPA26_24955</name>
</gene>
<reference evidence="1 2" key="1">
    <citation type="submission" date="2019-12" db="EMBL/GenBank/DDBJ databases">
        <title>Comparative genomics gives insights into the taxonomy of the Azoarcus-Aromatoleum group and reveals separate origins of nif in the plant-associated Azoarcus and non-plant-associated Aromatoleum sub-groups.</title>
        <authorList>
            <person name="Lafos M."/>
            <person name="Maluk M."/>
            <person name="Batista M."/>
            <person name="Junghare M."/>
            <person name="Carmona M."/>
            <person name="Faoro H."/>
            <person name="Cruz L.M."/>
            <person name="Battistoni F."/>
            <person name="De Souza E."/>
            <person name="Pedrosa F."/>
            <person name="Chen W.-M."/>
            <person name="Poole P.S."/>
            <person name="Dixon R.A."/>
            <person name="James E.K."/>
        </authorList>
    </citation>
    <scope>NUCLEOTIDE SEQUENCE [LARGE SCALE GENOMIC DNA]</scope>
    <source>
        <strain evidence="1 2">ToN1</strain>
    </source>
</reference>
<comment type="caution">
    <text evidence="1">The sequence shown here is derived from an EMBL/GenBank/DDBJ whole genome shotgun (WGS) entry which is preliminary data.</text>
</comment>
<sequence length="132" mass="14739">VEVRATETPLSFSNDRSVDQLTAEAPPYDRSARVLGKTYATLVARFDVNSRYMAIATQPPTTCLRPSISVELVLNNFRVTVAREFAPGTCAYNAIREHELRHVAVNRAVLPHAAEVIRKEIESEYGGRLYFG</sequence>
<accession>A0ABX1MWQ8</accession>
<dbReference type="EMBL" id="WTVR01000165">
    <property type="protein sequence ID" value="NMF91705.1"/>
    <property type="molecule type" value="Genomic_DNA"/>
</dbReference>
<name>A0ABX1MWQ8_9RHOO</name>
<evidence type="ECO:0000313" key="1">
    <source>
        <dbReference type="EMBL" id="NMF91705.1"/>
    </source>
</evidence>